<accession>A0ABT1HTH6</accession>
<gene>
    <name evidence="1" type="ORF">LX15_002486</name>
</gene>
<keyword evidence="2" id="KW-1185">Reference proteome</keyword>
<name>A0ABT1HTH6_STRSD</name>
<dbReference type="EMBL" id="JAMTCP010000011">
    <property type="protein sequence ID" value="MCP2258788.1"/>
    <property type="molecule type" value="Genomic_DNA"/>
</dbReference>
<evidence type="ECO:0000313" key="2">
    <source>
        <dbReference type="Proteomes" id="UP001205311"/>
    </source>
</evidence>
<dbReference type="Proteomes" id="UP001205311">
    <property type="component" value="Unassembled WGS sequence"/>
</dbReference>
<protein>
    <submittedName>
        <fullName evidence="1">Uncharacterized protein</fullName>
    </submittedName>
</protein>
<proteinExistence type="predicted"/>
<sequence length="53" mass="5329">MVSLGGVAALAVGRYGADVVLRARGGAIKLTFAGENGPVRVTSIVSGCRDRPS</sequence>
<comment type="caution">
    <text evidence="1">The sequence shown here is derived from an EMBL/GenBank/DDBJ whole genome shotgun (WGS) entry which is preliminary data.</text>
</comment>
<evidence type="ECO:0000313" key="1">
    <source>
        <dbReference type="EMBL" id="MCP2258788.1"/>
    </source>
</evidence>
<organism evidence="1 2">
    <name type="scientific">Streptoalloteichus tenebrarius (strain ATCC 17920 / DSM 40477 / JCM 4838 / CBS 697.72 / NBRC 16177 / NCIMB 11028 / NRRL B-12390 / A12253. 1 / ISP 5477)</name>
    <name type="common">Streptomyces tenebrarius</name>
    <dbReference type="NCBI Taxonomy" id="1933"/>
    <lineage>
        <taxon>Bacteria</taxon>
        <taxon>Bacillati</taxon>
        <taxon>Actinomycetota</taxon>
        <taxon>Actinomycetes</taxon>
        <taxon>Pseudonocardiales</taxon>
        <taxon>Pseudonocardiaceae</taxon>
        <taxon>Streptoalloteichus</taxon>
    </lineage>
</organism>
<reference evidence="1 2" key="1">
    <citation type="submission" date="2022-06" db="EMBL/GenBank/DDBJ databases">
        <title>Genomic Encyclopedia of Archaeal and Bacterial Type Strains, Phase II (KMG-II): from individual species to whole genera.</title>
        <authorList>
            <person name="Goeker M."/>
        </authorList>
    </citation>
    <scope>NUCLEOTIDE SEQUENCE [LARGE SCALE GENOMIC DNA]</scope>
    <source>
        <strain evidence="1 2">DSM 40477</strain>
    </source>
</reference>